<reference evidence="1 2" key="2">
    <citation type="submission" date="2016-03" db="EMBL/GenBank/DDBJ databases">
        <title>New uncultured bacterium of the family Gallionellaceae from acid mine drainage: description and reconstruction of genome based on metagenomic analysis of microbial community.</title>
        <authorList>
            <person name="Kadnikov V."/>
            <person name="Ivasenko D."/>
            <person name="Beletsky A."/>
            <person name="Mardanov A."/>
            <person name="Danilova E."/>
            <person name="Pimenov N."/>
            <person name="Karnachuk O."/>
            <person name="Ravin N."/>
        </authorList>
    </citation>
    <scope>NUCLEOTIDE SEQUENCE [LARGE SCALE GENOMIC DNA]</scope>
    <source>
        <strain evidence="1">ShG14-8</strain>
    </source>
</reference>
<sequence length="82" mass="9756">MAWKLSVKGYVDGLQRRFRAGKHYFMFDSHPPSISHEHDIKLFYYRRLHQANRALTYIEWINPLPYSLRHQQVGPDAGSARQ</sequence>
<comment type="caution">
    <text evidence="1">The sequence shown here is derived from an EMBL/GenBank/DDBJ whole genome shotgun (WGS) entry which is preliminary data.</text>
</comment>
<name>A0A139BUI4_9PROT</name>
<dbReference type="Proteomes" id="UP000070578">
    <property type="component" value="Unassembled WGS sequence"/>
</dbReference>
<protein>
    <submittedName>
        <fullName evidence="1">Uncharacterized protein</fullName>
    </submittedName>
</protein>
<dbReference type="EMBL" id="LSLI01000023">
    <property type="protein sequence ID" value="KXS32626.1"/>
    <property type="molecule type" value="Genomic_DNA"/>
</dbReference>
<accession>A0A139BUI4</accession>
<evidence type="ECO:0000313" key="2">
    <source>
        <dbReference type="Proteomes" id="UP000070578"/>
    </source>
</evidence>
<reference evidence="1 2" key="1">
    <citation type="submission" date="2016-02" db="EMBL/GenBank/DDBJ databases">
        <authorList>
            <person name="Wen L."/>
            <person name="He K."/>
            <person name="Yang H."/>
        </authorList>
    </citation>
    <scope>NUCLEOTIDE SEQUENCE [LARGE SCALE GENOMIC DNA]</scope>
    <source>
        <strain evidence="1">ShG14-8</strain>
    </source>
</reference>
<evidence type="ECO:0000313" key="1">
    <source>
        <dbReference type="EMBL" id="KXS32626.1"/>
    </source>
</evidence>
<proteinExistence type="predicted"/>
<dbReference type="AlphaFoldDB" id="A0A139BUI4"/>
<organism evidence="1 2">
    <name type="scientific">Candidatus Gallionella acididurans</name>
    <dbReference type="NCBI Taxonomy" id="1796491"/>
    <lineage>
        <taxon>Bacteria</taxon>
        <taxon>Pseudomonadati</taxon>
        <taxon>Pseudomonadota</taxon>
        <taxon>Betaproteobacteria</taxon>
        <taxon>Nitrosomonadales</taxon>
        <taxon>Gallionellaceae</taxon>
        <taxon>Gallionella</taxon>
    </lineage>
</organism>
<gene>
    <name evidence="1" type="ORF">AWT59_1221</name>
</gene>